<organism evidence="1">
    <name type="scientific">Siphoviridae sp. ctqPo10</name>
    <dbReference type="NCBI Taxonomy" id="2827948"/>
    <lineage>
        <taxon>Viruses</taxon>
        <taxon>Duplodnaviria</taxon>
        <taxon>Heunggongvirae</taxon>
        <taxon>Uroviricota</taxon>
        <taxon>Caudoviricetes</taxon>
    </lineage>
</organism>
<protein>
    <submittedName>
        <fullName evidence="1">Uncharacterized protein</fullName>
    </submittedName>
</protein>
<reference evidence="1" key="1">
    <citation type="journal article" date="2021" name="Proc. Natl. Acad. Sci. U.S.A.">
        <title>A Catalog of Tens of Thousands of Viruses from Human Metagenomes Reveals Hidden Associations with Chronic Diseases.</title>
        <authorList>
            <person name="Tisza M.J."/>
            <person name="Buck C.B."/>
        </authorList>
    </citation>
    <scope>NUCLEOTIDE SEQUENCE</scope>
    <source>
        <strain evidence="1">CtqPo10</strain>
    </source>
</reference>
<accession>A0A8S5SV03</accession>
<evidence type="ECO:0000313" key="1">
    <source>
        <dbReference type="EMBL" id="DAF54784.1"/>
    </source>
</evidence>
<sequence>MKVFIMFTCHLILLLSLNLIILYTICVLL</sequence>
<name>A0A8S5SV03_9CAUD</name>
<proteinExistence type="predicted"/>
<dbReference type="EMBL" id="BK032682">
    <property type="protein sequence ID" value="DAF54784.1"/>
    <property type="molecule type" value="Genomic_DNA"/>
</dbReference>